<evidence type="ECO:0000256" key="1">
    <source>
        <dbReference type="SAM" id="Phobius"/>
    </source>
</evidence>
<keyword evidence="1" id="KW-1133">Transmembrane helix</keyword>
<feature type="transmembrane region" description="Helical" evidence="1">
    <location>
        <begin position="12"/>
        <end position="35"/>
    </location>
</feature>
<sequence>METAEITDLPFIVFGVTLLLWIISAIVTLALWLSFRSAYKRILNSPARADEMPQVASYRQKVKADKKSTFRKLWWRGWCSAFAPRRAYADIEKRQKAELETNPAYARNLEWYKLYENFSKFKGKVYIIFIAAGIVLGWVLAALFPSSVWSLFMLAPIIAGLLINNALVKDLRKNAIPIEREIDAAECARVGEEIQL</sequence>
<keyword evidence="1" id="KW-0812">Transmembrane</keyword>
<proteinExistence type="predicted"/>
<evidence type="ECO:0000313" key="2">
    <source>
        <dbReference type="EMBL" id="HIR39875.1"/>
    </source>
</evidence>
<keyword evidence="1" id="KW-0472">Membrane</keyword>
<protein>
    <submittedName>
        <fullName evidence="2">Uncharacterized protein</fullName>
    </submittedName>
</protein>
<feature type="transmembrane region" description="Helical" evidence="1">
    <location>
        <begin position="125"/>
        <end position="144"/>
    </location>
</feature>
<evidence type="ECO:0000313" key="3">
    <source>
        <dbReference type="Proteomes" id="UP000824179"/>
    </source>
</evidence>
<dbReference type="AlphaFoldDB" id="A0A9D1AGM4"/>
<reference evidence="2" key="2">
    <citation type="journal article" date="2021" name="PeerJ">
        <title>Extensive microbial diversity within the chicken gut microbiome revealed by metagenomics and culture.</title>
        <authorList>
            <person name="Gilroy R."/>
            <person name="Ravi A."/>
            <person name="Getino M."/>
            <person name="Pursley I."/>
            <person name="Horton D.L."/>
            <person name="Alikhan N.F."/>
            <person name="Baker D."/>
            <person name="Gharbi K."/>
            <person name="Hall N."/>
            <person name="Watson M."/>
            <person name="Adriaenssens E.M."/>
            <person name="Foster-Nyarko E."/>
            <person name="Jarju S."/>
            <person name="Secka A."/>
            <person name="Antonio M."/>
            <person name="Oren A."/>
            <person name="Chaudhuri R.R."/>
            <person name="La Ragione R."/>
            <person name="Hildebrand F."/>
            <person name="Pallen M.J."/>
        </authorList>
    </citation>
    <scope>NUCLEOTIDE SEQUENCE</scope>
    <source>
        <strain evidence="2">ChiW25-3613</strain>
    </source>
</reference>
<accession>A0A9D1AGM4</accession>
<organism evidence="2 3">
    <name type="scientific">Candidatus Coproplasma stercoripullorum</name>
    <dbReference type="NCBI Taxonomy" id="2840751"/>
    <lineage>
        <taxon>Bacteria</taxon>
        <taxon>Bacillati</taxon>
        <taxon>Bacillota</taxon>
        <taxon>Clostridia</taxon>
        <taxon>Eubacteriales</taxon>
        <taxon>Candidatus Coproplasma</taxon>
    </lineage>
</organism>
<name>A0A9D1AGM4_9FIRM</name>
<feature type="transmembrane region" description="Helical" evidence="1">
    <location>
        <begin position="150"/>
        <end position="168"/>
    </location>
</feature>
<dbReference type="Proteomes" id="UP000824179">
    <property type="component" value="Unassembled WGS sequence"/>
</dbReference>
<comment type="caution">
    <text evidence="2">The sequence shown here is derived from an EMBL/GenBank/DDBJ whole genome shotgun (WGS) entry which is preliminary data.</text>
</comment>
<dbReference type="EMBL" id="DVHB01000098">
    <property type="protein sequence ID" value="HIR39875.1"/>
    <property type="molecule type" value="Genomic_DNA"/>
</dbReference>
<gene>
    <name evidence="2" type="ORF">IAB90_05785</name>
</gene>
<reference evidence="2" key="1">
    <citation type="submission" date="2020-10" db="EMBL/GenBank/DDBJ databases">
        <authorList>
            <person name="Gilroy R."/>
        </authorList>
    </citation>
    <scope>NUCLEOTIDE SEQUENCE</scope>
    <source>
        <strain evidence="2">ChiW25-3613</strain>
    </source>
</reference>